<evidence type="ECO:0000256" key="5">
    <source>
        <dbReference type="ARBA" id="ARBA00037974"/>
    </source>
</evidence>
<protein>
    <recommendedName>
        <fullName evidence="2">cysteine-S-conjugate beta-lyase</fullName>
        <ecNumber evidence="2">4.4.1.13</ecNumber>
    </recommendedName>
</protein>
<feature type="domain" description="Aminotransferase class I/classII large" evidence="6">
    <location>
        <begin position="32"/>
        <end position="381"/>
    </location>
</feature>
<dbReference type="InterPro" id="IPR051798">
    <property type="entry name" value="Class-II_PLP-Dep_Aminotrans"/>
</dbReference>
<dbReference type="SUPFAM" id="SSF53383">
    <property type="entry name" value="PLP-dependent transferases"/>
    <property type="match status" value="1"/>
</dbReference>
<organism evidence="7 8">
    <name type="scientific">Latilactobacillus sakei</name>
    <name type="common">Lactobacillus sakei</name>
    <dbReference type="NCBI Taxonomy" id="1599"/>
    <lineage>
        <taxon>Bacteria</taxon>
        <taxon>Bacillati</taxon>
        <taxon>Bacillota</taxon>
        <taxon>Bacilli</taxon>
        <taxon>Lactobacillales</taxon>
        <taxon>Lactobacillaceae</taxon>
        <taxon>Latilactobacillus</taxon>
    </lineage>
</organism>
<dbReference type="Gene3D" id="3.40.640.10">
    <property type="entry name" value="Type I PLP-dependent aspartate aminotransferase-like (Major domain)"/>
    <property type="match status" value="1"/>
</dbReference>
<sequence length="391" mass="44733">MTKFDFDTVINRYGTYSTQWDYVKDRFGEANLLPFTISDMDFKAPKGVSDVIIDAANRGVFGYTRWNNNEFKSAIVDWFLNRYQVRVDAEAIVYSPSVIFSLAKLIELFSKPHEKIVTFSPCYDAFINTVTANDRQLIQMDITNGLVIEKLEHVFKIEHPKILLLCNPQNPLGIVWSSELLQTIVRLCNAYNVAVISDEIHMDVVRKGVVVHTIAEYFSELTTQCAVITSASKSFNIPALGCSYALIPDELMRLKFLYELKQKNAVSSVPYLGMLATIECYNHQEDWLNQLNDYVDDNFKYLQTFLKEQLNLDYQIPDATYLAWIDIRPLGIPMTVLQEELIKCQKVAIMDGRLYGNGGSDHLRYNLGASRSKVEEGLNRLLKAVEAIQQR</sequence>
<reference evidence="7 8" key="1">
    <citation type="submission" date="2018-02" db="EMBL/GenBank/DDBJ databases">
        <authorList>
            <person name="Rodrigo-Torres L."/>
            <person name="Arahal R. D."/>
            <person name="Lucena T."/>
        </authorList>
    </citation>
    <scope>NUCLEOTIDE SEQUENCE [LARGE SCALE GENOMIC DNA]</scope>
    <source>
        <strain evidence="7 8">CECT 9267</strain>
    </source>
</reference>
<evidence type="ECO:0000259" key="6">
    <source>
        <dbReference type="Pfam" id="PF00155"/>
    </source>
</evidence>
<dbReference type="RefSeq" id="WP_016265809.1">
    <property type="nucleotide sequence ID" value="NZ_CAKMCP010000008.1"/>
</dbReference>
<keyword evidence="4 7" id="KW-0456">Lyase</keyword>
<evidence type="ECO:0000256" key="4">
    <source>
        <dbReference type="ARBA" id="ARBA00023239"/>
    </source>
</evidence>
<comment type="caution">
    <text evidence="7">The sequence shown here is derived from an EMBL/GenBank/DDBJ whole genome shotgun (WGS) entry which is preliminary data.</text>
</comment>
<dbReference type="PANTHER" id="PTHR43525:SF1">
    <property type="entry name" value="PROTEIN MALY"/>
    <property type="match status" value="1"/>
</dbReference>
<accession>A0A223K4L6</accession>
<keyword evidence="3" id="KW-0663">Pyridoxal phosphate</keyword>
<dbReference type="InterPro" id="IPR015424">
    <property type="entry name" value="PyrdxlP-dep_Trfase"/>
</dbReference>
<comment type="similarity">
    <text evidence="5">Belongs to the class-II pyridoxal-phosphate-dependent aminotransferase family. MalY/PatB cystathionine beta-lyase subfamily.</text>
</comment>
<gene>
    <name evidence="7" type="primary">patB</name>
    <name evidence="7" type="ORF">LAS9267_01876</name>
</gene>
<proteinExistence type="inferred from homology"/>
<dbReference type="GO" id="GO:0047804">
    <property type="term" value="F:cysteine-S-conjugate beta-lyase activity"/>
    <property type="evidence" value="ECO:0007669"/>
    <property type="project" value="UniProtKB-EC"/>
</dbReference>
<dbReference type="Gene3D" id="3.90.1150.10">
    <property type="entry name" value="Aspartate Aminotransferase, domain 1"/>
    <property type="match status" value="1"/>
</dbReference>
<evidence type="ECO:0000256" key="1">
    <source>
        <dbReference type="ARBA" id="ARBA00001933"/>
    </source>
</evidence>
<dbReference type="AlphaFoldDB" id="A0A223K4L6"/>
<evidence type="ECO:0000313" key="7">
    <source>
        <dbReference type="EMBL" id="SPE23076.1"/>
    </source>
</evidence>
<dbReference type="InterPro" id="IPR015421">
    <property type="entry name" value="PyrdxlP-dep_Trfase_major"/>
</dbReference>
<dbReference type="CDD" id="cd00609">
    <property type="entry name" value="AAT_like"/>
    <property type="match status" value="1"/>
</dbReference>
<dbReference type="GO" id="GO:0030170">
    <property type="term" value="F:pyridoxal phosphate binding"/>
    <property type="evidence" value="ECO:0007669"/>
    <property type="project" value="InterPro"/>
</dbReference>
<evidence type="ECO:0000313" key="8">
    <source>
        <dbReference type="Proteomes" id="UP000239650"/>
    </source>
</evidence>
<dbReference type="PANTHER" id="PTHR43525">
    <property type="entry name" value="PROTEIN MALY"/>
    <property type="match status" value="1"/>
</dbReference>
<dbReference type="Proteomes" id="UP000239650">
    <property type="component" value="Unassembled WGS sequence"/>
</dbReference>
<evidence type="ECO:0000256" key="2">
    <source>
        <dbReference type="ARBA" id="ARBA00012224"/>
    </source>
</evidence>
<dbReference type="InterPro" id="IPR004839">
    <property type="entry name" value="Aminotransferase_I/II_large"/>
</dbReference>
<dbReference type="Pfam" id="PF00155">
    <property type="entry name" value="Aminotran_1_2"/>
    <property type="match status" value="1"/>
</dbReference>
<dbReference type="EC" id="4.4.1.13" evidence="2"/>
<dbReference type="InterPro" id="IPR015422">
    <property type="entry name" value="PyrdxlP-dep_Trfase_small"/>
</dbReference>
<dbReference type="EMBL" id="OKRC01000011">
    <property type="protein sequence ID" value="SPE23076.1"/>
    <property type="molecule type" value="Genomic_DNA"/>
</dbReference>
<name>A0A223K4L6_LATSK</name>
<evidence type="ECO:0000256" key="3">
    <source>
        <dbReference type="ARBA" id="ARBA00022898"/>
    </source>
</evidence>
<comment type="cofactor">
    <cofactor evidence="1">
        <name>pyridoxal 5'-phosphate</name>
        <dbReference type="ChEBI" id="CHEBI:597326"/>
    </cofactor>
</comment>